<organism evidence="2 3">
    <name type="scientific">Halalkalibacter krulwichiae</name>
    <dbReference type="NCBI Taxonomy" id="199441"/>
    <lineage>
        <taxon>Bacteria</taxon>
        <taxon>Bacillati</taxon>
        <taxon>Bacillota</taxon>
        <taxon>Bacilli</taxon>
        <taxon>Bacillales</taxon>
        <taxon>Bacillaceae</taxon>
        <taxon>Halalkalibacter</taxon>
    </lineage>
</organism>
<evidence type="ECO:0000256" key="1">
    <source>
        <dbReference type="SAM" id="Phobius"/>
    </source>
</evidence>
<dbReference type="Pfam" id="PF14256">
    <property type="entry name" value="YwiC"/>
    <property type="match status" value="1"/>
</dbReference>
<keyword evidence="1" id="KW-0812">Transmembrane</keyword>
<accession>A0A1X9MAK1</accession>
<dbReference type="STRING" id="199441.BkAM31D_11660"/>
<dbReference type="RefSeq" id="WP_066151306.1">
    <property type="nucleotide sequence ID" value="NZ_CP020814.1"/>
</dbReference>
<evidence type="ECO:0008006" key="4">
    <source>
        <dbReference type="Google" id="ProtNLM"/>
    </source>
</evidence>
<feature type="transmembrane region" description="Helical" evidence="1">
    <location>
        <begin position="115"/>
        <end position="133"/>
    </location>
</feature>
<dbReference type="EMBL" id="CP020814">
    <property type="protein sequence ID" value="ARK30428.1"/>
    <property type="molecule type" value="Genomic_DNA"/>
</dbReference>
<feature type="transmembrane region" description="Helical" evidence="1">
    <location>
        <begin position="63"/>
        <end position="80"/>
    </location>
</feature>
<sequence>MVLPKEHGTWMMFFLPFLLGVITSTPSLVHIPLFVGWFFLYLASTPLLTIYRNKKRNQEMFRWLILYAVVACIFLIPIIWIYPFLLWLGLCLFPLLLVNIYFINKKNERSLWNNLSGIITFTLGGVASYAIVAPYTIEVILLLILVAFYFTASAFYVKSLIRERKNIQFKKKSHLFHLLLLLVPTLLCIPLFTFAYLPSALKDWLTSRKKQLQPMKIGIIEIVNGCIFFVLYLVLM</sequence>
<name>A0A1X9MAK1_9BACI</name>
<dbReference type="KEGG" id="bkw:BkAM31D_11660"/>
<dbReference type="InterPro" id="IPR025576">
    <property type="entry name" value="YwiC"/>
</dbReference>
<gene>
    <name evidence="2" type="ORF">BkAM31D_11660</name>
</gene>
<keyword evidence="1" id="KW-1133">Transmembrane helix</keyword>
<evidence type="ECO:0000313" key="3">
    <source>
        <dbReference type="Proteomes" id="UP000193006"/>
    </source>
</evidence>
<dbReference type="AlphaFoldDB" id="A0A1X9MAK1"/>
<reference evidence="2 3" key="1">
    <citation type="submission" date="2017-04" db="EMBL/GenBank/DDBJ databases">
        <title>Bacillus krulwichiae AM31D Genome sequencing and assembly.</title>
        <authorList>
            <person name="Krulwich T.A."/>
            <person name="Anastor L."/>
            <person name="Ehrlich R."/>
            <person name="Ehrlich G.D."/>
            <person name="Janto B."/>
        </authorList>
    </citation>
    <scope>NUCLEOTIDE SEQUENCE [LARGE SCALE GENOMIC DNA]</scope>
    <source>
        <strain evidence="2 3">AM31D</strain>
    </source>
</reference>
<keyword evidence="3" id="KW-1185">Reference proteome</keyword>
<feature type="transmembrane region" description="Helical" evidence="1">
    <location>
        <begin position="178"/>
        <end position="197"/>
    </location>
</feature>
<feature type="transmembrane region" description="Helical" evidence="1">
    <location>
        <begin position="217"/>
        <end position="235"/>
    </location>
</feature>
<dbReference type="Proteomes" id="UP000193006">
    <property type="component" value="Chromosome"/>
</dbReference>
<protein>
    <recommendedName>
        <fullName evidence="4">YwiC-like protein</fullName>
    </recommendedName>
</protein>
<feature type="transmembrane region" description="Helical" evidence="1">
    <location>
        <begin position="31"/>
        <end position="51"/>
    </location>
</feature>
<feature type="transmembrane region" description="Helical" evidence="1">
    <location>
        <begin position="86"/>
        <end position="103"/>
    </location>
</feature>
<feature type="transmembrane region" description="Helical" evidence="1">
    <location>
        <begin position="139"/>
        <end position="157"/>
    </location>
</feature>
<evidence type="ECO:0000313" key="2">
    <source>
        <dbReference type="EMBL" id="ARK30428.1"/>
    </source>
</evidence>
<keyword evidence="1" id="KW-0472">Membrane</keyword>
<proteinExistence type="predicted"/>